<dbReference type="Proteomes" id="UP000093510">
    <property type="component" value="Unassembled WGS sequence"/>
</dbReference>
<keyword evidence="3" id="KW-1185">Reference proteome</keyword>
<dbReference type="RefSeq" id="WP_066335731.1">
    <property type="nucleotide sequence ID" value="NZ_CP017688.1"/>
</dbReference>
<evidence type="ECO:0000313" key="3">
    <source>
        <dbReference type="Proteomes" id="UP000093510"/>
    </source>
</evidence>
<proteinExistence type="predicted"/>
<gene>
    <name evidence="2" type="ORF">LPBF_09750</name>
</gene>
<feature type="signal peptide" evidence="1">
    <location>
        <begin position="1"/>
        <end position="17"/>
    </location>
</feature>
<accession>A0A1B9DYX4</accession>
<evidence type="ECO:0000256" key="1">
    <source>
        <dbReference type="SAM" id="SignalP"/>
    </source>
</evidence>
<protein>
    <submittedName>
        <fullName evidence="2">Uncharacterized protein</fullName>
    </submittedName>
</protein>
<keyword evidence="1" id="KW-0732">Signal</keyword>
<evidence type="ECO:0000313" key="2">
    <source>
        <dbReference type="EMBL" id="OCB74884.1"/>
    </source>
</evidence>
<feature type="chain" id="PRO_5008624945" evidence="1">
    <location>
        <begin position="18"/>
        <end position="187"/>
    </location>
</feature>
<dbReference type="EMBL" id="LVEP01000036">
    <property type="protein sequence ID" value="OCB74884.1"/>
    <property type="molecule type" value="Genomic_DNA"/>
</dbReference>
<name>A0A1B9DYX4_9FLAO</name>
<dbReference type="AlphaFoldDB" id="A0A1B9DYX4"/>
<dbReference type="STRING" id="1763534.GCA_001831475_02320"/>
<comment type="caution">
    <text evidence="2">The sequence shown here is derived from an EMBL/GenBank/DDBJ whole genome shotgun (WGS) entry which is preliminary data.</text>
</comment>
<dbReference type="OrthoDB" id="1372254at2"/>
<organism evidence="2 3">
    <name type="scientific">Flavobacterium crassostreae</name>
    <dbReference type="NCBI Taxonomy" id="1763534"/>
    <lineage>
        <taxon>Bacteria</taxon>
        <taxon>Pseudomonadati</taxon>
        <taxon>Bacteroidota</taxon>
        <taxon>Flavobacteriia</taxon>
        <taxon>Flavobacteriales</taxon>
        <taxon>Flavobacteriaceae</taxon>
        <taxon>Flavobacterium</taxon>
    </lineage>
</organism>
<sequence>MKILHLLLILSLHTIFAQKPCAYVQNGTDSIGTYKMTKEYLISEKHFADNSSYVFLNLAITDNIPTLNMQTIQKSKHFIPANCLDKNSKVYLQLQNGGIITLQHLNQENCSTLIQDDKGYNNRVLNGVFLFTKENIQDLLASPVSFIRIRFLTESKDYVIPKQLTSELDNTLYTPETYFIDHLHCIK</sequence>
<reference evidence="2 3" key="1">
    <citation type="submission" date="2016-03" db="EMBL/GenBank/DDBJ databases">
        <authorList>
            <person name="Ploux O."/>
        </authorList>
    </citation>
    <scope>NUCLEOTIDE SEQUENCE [LARGE SCALE GENOMIC DNA]</scope>
    <source>
        <strain evidence="2 3">LPB0076</strain>
    </source>
</reference>